<dbReference type="EMBL" id="ARZY01000042">
    <property type="protein sequence ID" value="EWH08585.1"/>
    <property type="molecule type" value="Genomic_DNA"/>
</dbReference>
<dbReference type="RefSeq" id="WP_051479960.1">
    <property type="nucleotide sequence ID" value="NZ_ARZY01000042.1"/>
</dbReference>
<organism evidence="3 4">
    <name type="scientific">Catenovulum agarivorans DS-2</name>
    <dbReference type="NCBI Taxonomy" id="1328313"/>
    <lineage>
        <taxon>Bacteria</taxon>
        <taxon>Pseudomonadati</taxon>
        <taxon>Pseudomonadota</taxon>
        <taxon>Gammaproteobacteria</taxon>
        <taxon>Alteromonadales</taxon>
        <taxon>Alteromonadaceae</taxon>
        <taxon>Catenovulum</taxon>
    </lineage>
</organism>
<dbReference type="OrthoDB" id="9758568at2"/>
<dbReference type="GO" id="GO:0005524">
    <property type="term" value="F:ATP binding"/>
    <property type="evidence" value="ECO:0007669"/>
    <property type="project" value="InterPro"/>
</dbReference>
<dbReference type="PROSITE" id="PS51786">
    <property type="entry name" value="LON_PROTEOLYTIC"/>
    <property type="match status" value="1"/>
</dbReference>
<dbReference type="GO" id="GO:0030163">
    <property type="term" value="P:protein catabolic process"/>
    <property type="evidence" value="ECO:0007669"/>
    <property type="project" value="InterPro"/>
</dbReference>
<dbReference type="SUPFAM" id="SSF54211">
    <property type="entry name" value="Ribosomal protein S5 domain 2-like"/>
    <property type="match status" value="1"/>
</dbReference>
<dbReference type="GO" id="GO:0004176">
    <property type="term" value="F:ATP-dependent peptidase activity"/>
    <property type="evidence" value="ECO:0007669"/>
    <property type="project" value="UniProtKB-UniRule"/>
</dbReference>
<sequence>MSNAKDIAQLELSVEQLSIEEKLSSYSYSKDDINSSALLPQLASFVDLTNKVDQLIHLLCGQPHTAQLLTWLGLDNQLICNCGKETLFGRFKLTTSGKAHFSPGEIFNADNEYLIFSTHLLLQDLDCADLLVKTAVTKVFDTQWLSKDYQQAEFKQLRHSKIKLDKKIIILGDYDSIQQLLYLCPALGQISQDRIYEADYAVEINPTTLSALNALLQALNYQLDENAFNAIVWALARRCEDQNWMSIDLNYIEQIKQRIQTNISQQTVELTVRELEGFHATARLFNYEQIKNNSIKVDFSGAVVGQINGLTVVETALAEFGEPSRITANIFVGEGDIGDIERKSDLGGNIHAKAMMILSSFVAKVFARNEPLPISSNIVFEQSYHEVDGDSASLAELYALLSAISNIPINQHVAVTGAMDQLGNVLAVGGVDLKIEGFYTLAKLKAPSQVHSVIIPKANVANLNLTSEIKTAVSNGTFKIYAIDHVHQASEILTGKPAETDDQKGLFDLVKVELDKFSQQDDEISSIWHKLIKLFNK</sequence>
<dbReference type="GO" id="GO:0004252">
    <property type="term" value="F:serine-type endopeptidase activity"/>
    <property type="evidence" value="ECO:0007669"/>
    <property type="project" value="UniProtKB-UniRule"/>
</dbReference>
<dbReference type="InterPro" id="IPR020568">
    <property type="entry name" value="Ribosomal_Su5_D2-typ_SF"/>
</dbReference>
<dbReference type="PRINTS" id="PR00830">
    <property type="entry name" value="ENDOLAPTASE"/>
</dbReference>
<dbReference type="Pfam" id="PF05362">
    <property type="entry name" value="Lon_C"/>
    <property type="match status" value="1"/>
</dbReference>
<gene>
    <name evidence="3" type="ORF">DS2_16604</name>
</gene>
<dbReference type="eggNOG" id="COG1067">
    <property type="taxonomic scope" value="Bacteria"/>
</dbReference>
<dbReference type="InterPro" id="IPR008269">
    <property type="entry name" value="Lon_proteolytic"/>
</dbReference>
<feature type="domain" description="Lon proteolytic" evidence="2">
    <location>
        <begin position="301"/>
        <end position="496"/>
    </location>
</feature>
<name>W7QT55_9ALTE</name>
<evidence type="ECO:0000313" key="4">
    <source>
        <dbReference type="Proteomes" id="UP000019276"/>
    </source>
</evidence>
<protein>
    <recommendedName>
        <fullName evidence="1">endopeptidase La</fullName>
        <ecNumber evidence="1">3.4.21.53</ecNumber>
    </recommendedName>
</protein>
<proteinExistence type="inferred from homology"/>
<reference evidence="3 4" key="1">
    <citation type="journal article" date="2014" name="Genome Announc.">
        <title>Draft Genome Sequence of the Agar-Degrading Bacterium Catenovulum sp. Strain DS-2, Isolated from Intestines of Haliotis diversicolor.</title>
        <authorList>
            <person name="Shan D."/>
            <person name="Li X."/>
            <person name="Gu Z."/>
            <person name="Wei G."/>
            <person name="Gao Z."/>
            <person name="Shao Z."/>
        </authorList>
    </citation>
    <scope>NUCLEOTIDE SEQUENCE [LARGE SCALE GENOMIC DNA]</scope>
    <source>
        <strain evidence="3 4">DS-2</strain>
    </source>
</reference>
<dbReference type="InterPro" id="IPR041699">
    <property type="entry name" value="AAA_32"/>
</dbReference>
<accession>W7QT55</accession>
<feature type="active site" evidence="1">
    <location>
        <position position="391"/>
    </location>
</feature>
<evidence type="ECO:0000313" key="3">
    <source>
        <dbReference type="EMBL" id="EWH08585.1"/>
    </source>
</evidence>
<dbReference type="PATRIC" id="fig|1328313.3.peg.3393"/>
<keyword evidence="1" id="KW-0378">Hydrolase</keyword>
<dbReference type="AlphaFoldDB" id="W7QT55"/>
<dbReference type="Gene3D" id="3.30.230.10">
    <property type="match status" value="1"/>
</dbReference>
<dbReference type="GO" id="GO:0006508">
    <property type="term" value="P:proteolysis"/>
    <property type="evidence" value="ECO:0007669"/>
    <property type="project" value="UniProtKB-KW"/>
</dbReference>
<comment type="caution">
    <text evidence="3">The sequence shown here is derived from an EMBL/GenBank/DDBJ whole genome shotgun (WGS) entry which is preliminary data.</text>
</comment>
<comment type="catalytic activity">
    <reaction evidence="1">
        <text>Hydrolysis of proteins in presence of ATP.</text>
        <dbReference type="EC" id="3.4.21.53"/>
    </reaction>
</comment>
<comment type="similarity">
    <text evidence="1">Belongs to the peptidase S16 family.</text>
</comment>
<evidence type="ECO:0000256" key="1">
    <source>
        <dbReference type="PROSITE-ProRule" id="PRU01122"/>
    </source>
</evidence>
<dbReference type="InterPro" id="IPR014721">
    <property type="entry name" value="Ribsml_uS5_D2-typ_fold_subgr"/>
</dbReference>
<evidence type="ECO:0000259" key="2">
    <source>
        <dbReference type="PROSITE" id="PS51786"/>
    </source>
</evidence>
<dbReference type="Pfam" id="PF13654">
    <property type="entry name" value="AAA_32"/>
    <property type="match status" value="1"/>
</dbReference>
<keyword evidence="1" id="KW-0720">Serine protease</keyword>
<dbReference type="STRING" id="1328313.DS2_16604"/>
<dbReference type="EC" id="3.4.21.53" evidence="1"/>
<dbReference type="Proteomes" id="UP000019276">
    <property type="component" value="Unassembled WGS sequence"/>
</dbReference>
<keyword evidence="4" id="KW-1185">Reference proteome</keyword>
<feature type="active site" evidence="1">
    <location>
        <position position="434"/>
    </location>
</feature>
<dbReference type="InterPro" id="IPR027065">
    <property type="entry name" value="Lon_Prtase"/>
</dbReference>
<keyword evidence="1 3" id="KW-0645">Protease</keyword>
<dbReference type="PANTHER" id="PTHR10046">
    <property type="entry name" value="ATP DEPENDENT LON PROTEASE FAMILY MEMBER"/>
    <property type="match status" value="1"/>
</dbReference>